<dbReference type="Proteomes" id="UP001148312">
    <property type="component" value="Unassembled WGS sequence"/>
</dbReference>
<proteinExistence type="predicted"/>
<protein>
    <submittedName>
        <fullName evidence="2">Uncharacterized protein</fullName>
    </submittedName>
</protein>
<keyword evidence="1" id="KW-0472">Membrane</keyword>
<dbReference type="Gene3D" id="6.10.110.10">
    <property type="match status" value="1"/>
</dbReference>
<evidence type="ECO:0000256" key="1">
    <source>
        <dbReference type="SAM" id="Phobius"/>
    </source>
</evidence>
<comment type="caution">
    <text evidence="2">The sequence shown here is derived from an EMBL/GenBank/DDBJ whole genome shotgun (WGS) entry which is preliminary data.</text>
</comment>
<organism evidence="2 3">
    <name type="scientific">Penicillium diatomitis</name>
    <dbReference type="NCBI Taxonomy" id="2819901"/>
    <lineage>
        <taxon>Eukaryota</taxon>
        <taxon>Fungi</taxon>
        <taxon>Dikarya</taxon>
        <taxon>Ascomycota</taxon>
        <taxon>Pezizomycotina</taxon>
        <taxon>Eurotiomycetes</taxon>
        <taxon>Eurotiomycetidae</taxon>
        <taxon>Eurotiales</taxon>
        <taxon>Aspergillaceae</taxon>
        <taxon>Penicillium</taxon>
    </lineage>
</organism>
<keyword evidence="1" id="KW-0812">Transmembrane</keyword>
<reference evidence="2" key="1">
    <citation type="submission" date="2022-12" db="EMBL/GenBank/DDBJ databases">
        <authorList>
            <person name="Petersen C."/>
        </authorList>
    </citation>
    <scope>NUCLEOTIDE SEQUENCE</scope>
    <source>
        <strain evidence="2">IBT 30728</strain>
    </source>
</reference>
<evidence type="ECO:0000313" key="3">
    <source>
        <dbReference type="Proteomes" id="UP001148312"/>
    </source>
</evidence>
<dbReference type="InterPro" id="IPR038213">
    <property type="entry name" value="IFI6/IFI27-like_sf"/>
</dbReference>
<name>A0A9W9X3H8_9EURO</name>
<keyword evidence="1" id="KW-1133">Transmembrane helix</keyword>
<accession>A0A9W9X3H8</accession>
<feature type="transmembrane region" description="Helical" evidence="1">
    <location>
        <begin position="122"/>
        <end position="142"/>
    </location>
</feature>
<dbReference type="EMBL" id="JAPWDQ010000008">
    <property type="protein sequence ID" value="KAJ5482865.1"/>
    <property type="molecule type" value="Genomic_DNA"/>
</dbReference>
<gene>
    <name evidence="2" type="ORF">N7539_006311</name>
</gene>
<dbReference type="AlphaFoldDB" id="A0A9W9X3H8"/>
<sequence length="143" mass="15395">MSETTWLKAYHIVAENLESNPIAKLGEHAYRLAAHRIISPSVLRELPFTFQGWGIWAWTKVPPLASPAIIALLNCLKLTHMTLATGSLAAKFQSVMYGAFTPGGGIFATLTSLGMRGILQQAVQSFALPLGSAAAVVTAWLIF</sequence>
<dbReference type="RefSeq" id="XP_056788837.1">
    <property type="nucleotide sequence ID" value="XM_056935913.1"/>
</dbReference>
<keyword evidence="3" id="KW-1185">Reference proteome</keyword>
<reference evidence="2" key="2">
    <citation type="journal article" date="2023" name="IMA Fungus">
        <title>Comparative genomic study of the Penicillium genus elucidates a diverse pangenome and 15 lateral gene transfer events.</title>
        <authorList>
            <person name="Petersen C."/>
            <person name="Sorensen T."/>
            <person name="Nielsen M.R."/>
            <person name="Sondergaard T.E."/>
            <person name="Sorensen J.L."/>
            <person name="Fitzpatrick D.A."/>
            <person name="Frisvad J.C."/>
            <person name="Nielsen K.L."/>
        </authorList>
    </citation>
    <scope>NUCLEOTIDE SEQUENCE</scope>
    <source>
        <strain evidence="2">IBT 30728</strain>
    </source>
</reference>
<dbReference type="GeneID" id="81626162"/>
<evidence type="ECO:0000313" key="2">
    <source>
        <dbReference type="EMBL" id="KAJ5482865.1"/>
    </source>
</evidence>